<dbReference type="HOGENOM" id="CLU_007257_1_1_1"/>
<protein>
    <submittedName>
        <fullName evidence="1">Glutamate ionotropic receptor kainate type subunit 2</fullName>
    </submittedName>
</protein>
<dbReference type="EMBL" id="AP002528">
    <property type="status" value="NOT_ANNOTATED_CDS"/>
    <property type="molecule type" value="Genomic_DNA"/>
</dbReference>
<dbReference type="VEuPathDB" id="HostDB:ENSG00000164418"/>
<proteinExistence type="predicted"/>
<evidence type="ECO:0000313" key="1">
    <source>
        <dbReference type="Ensembl" id="ENSP00000358133.5"/>
    </source>
</evidence>
<reference evidence="1 2" key="2">
    <citation type="journal article" date="2003" name="Nature">
        <title>The DNA sequence and analysis of human chromosome 6.</title>
        <authorList>
            <person name="Mungall A.J."/>
            <person name="Palmer S.A."/>
            <person name="Sims S.K."/>
            <person name="Edwards C.A."/>
            <person name="Ashurst J.L."/>
            <person name="Wilming L."/>
            <person name="Jones M.C."/>
            <person name="Horton R."/>
            <person name="Hunt S.E."/>
            <person name="Scott C.E."/>
            <person name="Gilbert J.G."/>
            <person name="Clamp M.E."/>
            <person name="Bethel G."/>
            <person name="Milne S."/>
            <person name="Ainscough R."/>
            <person name="Almeida J.P."/>
            <person name="Ambrose K.D."/>
            <person name="Andrews T.D."/>
            <person name="Ashwell R.I."/>
            <person name="Babbage A.K."/>
            <person name="Bagguley C.L."/>
            <person name="Bailey J."/>
            <person name="Banerjee R."/>
            <person name="Barker D.J."/>
            <person name="Barlow K.F."/>
            <person name="Bates K."/>
            <person name="Beare D.M."/>
            <person name="Beasley H."/>
            <person name="Beasley O."/>
            <person name="Bird C.P."/>
            <person name="Blakey S."/>
            <person name="Bray-Allen S."/>
            <person name="Brook J."/>
            <person name="Brown A.J."/>
            <person name="Brown J.Y."/>
            <person name="Burford D.C."/>
            <person name="Burrill W."/>
            <person name="Burton J."/>
            <person name="Carder C."/>
            <person name="Carter N.P."/>
            <person name="Chapman J.C."/>
            <person name="Clark S.Y."/>
            <person name="Clark G."/>
            <person name="Clee C.M."/>
            <person name="Clegg S."/>
            <person name="Cobley V."/>
            <person name="Collier R.E."/>
            <person name="Collins J.E."/>
            <person name="Colman L.K."/>
            <person name="Corby N.R."/>
            <person name="Coville G.J."/>
            <person name="Culley K.M."/>
            <person name="Dhami P."/>
            <person name="Davies J."/>
            <person name="Dunn M."/>
            <person name="Earthrowl M.E."/>
            <person name="Ellington A.E."/>
            <person name="Evans K.A."/>
            <person name="Faulkner L."/>
            <person name="Francis M.D."/>
            <person name="Frankish A."/>
            <person name="Frankland J."/>
            <person name="French L."/>
            <person name="Garner P."/>
            <person name="Garnett J."/>
            <person name="Ghori M.J."/>
            <person name="Gilby L.M."/>
            <person name="Gillson C.J."/>
            <person name="Glithero R.J."/>
            <person name="Grafham D.V."/>
            <person name="Grant M."/>
            <person name="Gribble S."/>
            <person name="Griffiths C."/>
            <person name="Griffiths M."/>
            <person name="Hall R."/>
            <person name="Halls K.S."/>
            <person name="Hammond S."/>
            <person name="Harley J.L."/>
            <person name="Hart E.A."/>
            <person name="Heath P.D."/>
            <person name="Heathcott R."/>
            <person name="Holmes S.J."/>
            <person name="Howden P.J."/>
            <person name="Howe K.L."/>
            <person name="Howell G.R."/>
            <person name="Huckle E."/>
            <person name="Humphray S.J."/>
            <person name="Humphries M.D."/>
            <person name="Hunt A.R."/>
            <person name="Johnson C.M."/>
            <person name="Joy A.A."/>
            <person name="Kay M."/>
            <person name="Keenan S.J."/>
            <person name="Kimberley A.M."/>
            <person name="King A."/>
            <person name="Laird G.K."/>
            <person name="Langford C."/>
            <person name="Lawlor S."/>
            <person name="Leongamornlert D.A."/>
            <person name="Leversha M."/>
            <person name="Lloyd C.R."/>
            <person name="Lloyd D.M."/>
            <person name="Loveland J.E."/>
            <person name="Lovell J."/>
            <person name="Martin S."/>
            <person name="Mashreghi-Mohammadi M."/>
            <person name="Maslen G.L."/>
            <person name="Matthews L."/>
            <person name="McCann O.T."/>
            <person name="McLaren S.J."/>
            <person name="McLay K."/>
            <person name="McMurray A."/>
            <person name="Moore M.J."/>
            <person name="Mullikin J.C."/>
            <person name="Niblett D."/>
            <person name="Nickerson T."/>
            <person name="Novik K.L."/>
            <person name="Oliver K."/>
            <person name="Overton-Larty E.K."/>
            <person name="Parker A."/>
            <person name="Patel R."/>
            <person name="Pearce A.V."/>
            <person name="Peck A.I."/>
            <person name="Phillimore B."/>
            <person name="Phillips S."/>
            <person name="Plumb R.W."/>
            <person name="Porter K.M."/>
            <person name="Ramsey Y."/>
            <person name="Ranby S.A."/>
            <person name="Rice C.M."/>
            <person name="Ross M.T."/>
            <person name="Searle S.M."/>
            <person name="Sehra H.K."/>
            <person name="Sheridan E."/>
            <person name="Skuce C.D."/>
            <person name="Smith S."/>
            <person name="Smith M."/>
            <person name="Spraggon L."/>
            <person name="Squares S.L."/>
            <person name="Steward C.A."/>
            <person name="Sycamore N."/>
            <person name="Tamlyn-Hall G."/>
            <person name="Tester J."/>
            <person name="Theaker A.J."/>
            <person name="Thomas D.W."/>
            <person name="Thorpe A."/>
            <person name="Tracey A."/>
            <person name="Tromans A."/>
            <person name="Tubby B."/>
            <person name="Wall M."/>
            <person name="Wallis J.M."/>
            <person name="West A.P."/>
            <person name="White S.S."/>
            <person name="Whitehead S.L."/>
            <person name="Whittaker H."/>
            <person name="Wild A."/>
            <person name="Willey D.J."/>
            <person name="Wilmer T.E."/>
            <person name="Wood J.M."/>
            <person name="Wray P.W."/>
            <person name="Wyatt J.C."/>
            <person name="Young L."/>
            <person name="Younger R.M."/>
            <person name="Bentley D.R."/>
            <person name="Coulson A."/>
            <person name="Durbin R."/>
            <person name="Hubbard T."/>
            <person name="Sulston J.E."/>
            <person name="Dunham I."/>
            <person name="Rogers J."/>
            <person name="Beck S."/>
        </authorList>
    </citation>
    <scope>NUCLEOTIDE SEQUENCE [LARGE SCALE GENOMIC DNA]</scope>
</reference>
<dbReference type="ExpressionAtlas" id="A0A0A0MRL4">
    <property type="expression patterns" value="baseline and differential"/>
</dbReference>
<dbReference type="ChiTaRS" id="GRIK2">
    <property type="organism name" value="human"/>
</dbReference>
<reference evidence="1" key="4">
    <citation type="submission" date="2025-08" db="UniProtKB">
        <authorList>
            <consortium name="Ensembl"/>
        </authorList>
    </citation>
    <scope>IDENTIFICATION</scope>
</reference>
<dbReference type="MassIVE" id="A0A0A0MRL4"/>
<dbReference type="Proteomes" id="UP000005640">
    <property type="component" value="Chromosome 6"/>
</dbReference>
<name>A0A0A0MRL4_HUMAN</name>
<dbReference type="EMBL" id="AL109934">
    <property type="status" value="NOT_ANNOTATED_CDS"/>
    <property type="molecule type" value="Genomic_DNA"/>
</dbReference>
<dbReference type="EMBL" id="KC877172">
    <property type="status" value="NOT_ANNOTATED_CDS"/>
    <property type="molecule type" value="Genomic_DNA"/>
</dbReference>
<dbReference type="EMBL" id="AL450427">
    <property type="status" value="NOT_ANNOTATED_CDS"/>
    <property type="molecule type" value="Genomic_DNA"/>
</dbReference>
<dbReference type="Bgee" id="ENSG00000164418">
    <property type="expression patterns" value="Expressed in cerebellar vermis and 152 other cell types or tissues"/>
</dbReference>
<dbReference type="EMBL" id="KC877175">
    <property type="status" value="NOT_ANNOTATED_CDS"/>
    <property type="molecule type" value="Genomic_DNA"/>
</dbReference>
<dbReference type="OpenTargets" id="ENSG00000164418"/>
<dbReference type="GeneTree" id="ENSGT00940000155610"/>
<accession>A0A0A0MRL4</accession>
<sequence length="74" mass="8417">MKIIFPILSNPVFRRTVKLLLCLLWIGYSQGTTHVLRFDGVSLCRPVWSAVALCWLTTTSASWVQTILMPQLPK</sequence>
<keyword evidence="2" id="KW-1185">Reference proteome</keyword>
<dbReference type="EMBL" id="AL365276">
    <property type="status" value="NOT_ANNOTATED_CDS"/>
    <property type="molecule type" value="Genomic_DNA"/>
</dbReference>
<reference evidence="1 2" key="3">
    <citation type="journal article" date="2004" name="Nature">
        <title>Finishing the euchromatic sequence of the human genome.</title>
        <authorList>
            <consortium name="International Human Genome Sequencing Consortium"/>
        </authorList>
    </citation>
    <scope>NUCLEOTIDE SEQUENCE [LARGE SCALE GENOMIC DNA]</scope>
</reference>
<reference evidence="1" key="5">
    <citation type="submission" date="2025-09" db="UniProtKB">
        <authorList>
            <consortium name="Ensembl"/>
        </authorList>
    </citation>
    <scope>IDENTIFICATION</scope>
</reference>
<dbReference type="EMBL" id="AL160404">
    <property type="status" value="NOT_ANNOTATED_CDS"/>
    <property type="molecule type" value="Genomic_DNA"/>
</dbReference>
<dbReference type="EMBL" id="KC877163">
    <property type="status" value="NOT_ANNOTATED_CDS"/>
    <property type="molecule type" value="Genomic_DNA"/>
</dbReference>
<dbReference type="AlphaFoldDB" id="A0A0A0MRL4"/>
<gene>
    <name evidence="1" type="primary">GRIK2</name>
</gene>
<organism evidence="1 2">
    <name type="scientific">Homo sapiens</name>
    <name type="common">Human</name>
    <dbReference type="NCBI Taxonomy" id="9606"/>
    <lineage>
        <taxon>Eukaryota</taxon>
        <taxon>Metazoa</taxon>
        <taxon>Chordata</taxon>
        <taxon>Craniata</taxon>
        <taxon>Vertebrata</taxon>
        <taxon>Euteleostomi</taxon>
        <taxon>Mammalia</taxon>
        <taxon>Eutheria</taxon>
        <taxon>Euarchontoglires</taxon>
        <taxon>Primates</taxon>
        <taxon>Haplorrhini</taxon>
        <taxon>Catarrhini</taxon>
        <taxon>Hominidae</taxon>
        <taxon>Homo</taxon>
    </lineage>
</organism>
<dbReference type="Ensembl" id="ENST00000369137.8">
    <property type="protein sequence ID" value="ENSP00000358133.5"/>
    <property type="gene ID" value="ENSG00000164418.22"/>
</dbReference>
<reference evidence="1 2" key="1">
    <citation type="journal article" date="2001" name="Nature">
        <title>Initial sequencing and analysis of the human genome.</title>
        <authorList>
            <consortium name="International Human Genome Sequencing Consortium"/>
            <person name="Lander E.S."/>
            <person name="Linton L.M."/>
            <person name="Birren B."/>
            <person name="Nusbaum C."/>
            <person name="Zody M.C."/>
            <person name="Baldwin J."/>
            <person name="Devon K."/>
            <person name="Dewar K."/>
            <person name="Doyle M."/>
            <person name="FitzHugh W."/>
            <person name="Funke R."/>
            <person name="Gage D."/>
            <person name="Harris K."/>
            <person name="Heaford A."/>
            <person name="Howland J."/>
            <person name="Kann L."/>
            <person name="Lehoczky J."/>
            <person name="LeVine R."/>
            <person name="McEwan P."/>
            <person name="McKernan K."/>
            <person name="Meldrim J."/>
            <person name="Mesirov J.P."/>
            <person name="Miranda C."/>
            <person name="Morris W."/>
            <person name="Naylor J."/>
            <person name="Raymond C."/>
            <person name="Rosetti M."/>
            <person name="Santos R."/>
            <person name="Sheridan A."/>
            <person name="Sougnez C."/>
            <person name="Stange-Thomann N."/>
            <person name="Stojanovic N."/>
            <person name="Subramanian A."/>
            <person name="Wyman D."/>
            <person name="Rogers J."/>
            <person name="Sulston J."/>
            <person name="Ainscough R."/>
            <person name="Beck S."/>
            <person name="Bentley D."/>
            <person name="Burton J."/>
            <person name="Clee C."/>
            <person name="Carter N."/>
            <person name="Coulson A."/>
            <person name="Deadman R."/>
            <person name="Deloukas P."/>
            <person name="Dunham A."/>
            <person name="Dunham I."/>
            <person name="Durbin R."/>
            <person name="French L."/>
            <person name="Grafham D."/>
            <person name="Gregory S."/>
            <person name="Hubbard T."/>
            <person name="Humphray S."/>
            <person name="Hunt A."/>
            <person name="Jones M."/>
            <person name="Lloyd C."/>
            <person name="McMurray A."/>
            <person name="Matthews L."/>
            <person name="Mercer S."/>
            <person name="Milne S."/>
            <person name="Mullikin J.C."/>
            <person name="Mungall A."/>
            <person name="Plumb R."/>
            <person name="Ross M."/>
            <person name="Shownkeen R."/>
            <person name="Sims S."/>
            <person name="Waterston R.H."/>
            <person name="Wilson R.K."/>
            <person name="Hillier L.W."/>
            <person name="McPherson J.D."/>
            <person name="Marra M.A."/>
            <person name="Mardis E.R."/>
            <person name="Fulton L.A."/>
            <person name="Chinwalla A.T."/>
            <person name="Pepin K.H."/>
            <person name="Gish W.R."/>
            <person name="Chissoe S.L."/>
            <person name="Wendl M.C."/>
            <person name="Delehaunty K.D."/>
            <person name="Miner T.L."/>
            <person name="Delehaunty A."/>
            <person name="Kramer J.B."/>
            <person name="Cook L.L."/>
            <person name="Fulton R.S."/>
            <person name="Johnson D.L."/>
            <person name="Minx P.J."/>
            <person name="Clifton S.W."/>
            <person name="Hawkins T."/>
            <person name="Branscomb E."/>
            <person name="Predki P."/>
            <person name="Richardson P."/>
            <person name="Wenning S."/>
            <person name="Slezak T."/>
            <person name="Doggett N."/>
            <person name="Cheng J.F."/>
            <person name="Olsen A."/>
            <person name="Lucas S."/>
            <person name="Elkin C."/>
            <person name="Uberbacher E."/>
            <person name="Frazier M."/>
            <person name="Gibbs R.A."/>
            <person name="Muzny D.M."/>
            <person name="Scherer S.E."/>
            <person name="Bouck J.B."/>
            <person name="Sodergren E.J."/>
            <person name="Worley K.C."/>
            <person name="Rives C.M."/>
            <person name="Gorrell J.H."/>
            <person name="Metzker M.L."/>
            <person name="Naylor S.L."/>
            <person name="Kucherlapati R.S."/>
            <person name="Nelson D.L."/>
            <person name="Weinstock G.M."/>
            <person name="Sakaki Y."/>
            <person name="Fujiyama A."/>
            <person name="Hattori M."/>
            <person name="Yada T."/>
            <person name="Toyoda A."/>
            <person name="Itoh T."/>
            <person name="Kawagoe C."/>
            <person name="Watanabe H."/>
            <person name="Totoki Y."/>
            <person name="Taylor T."/>
            <person name="Weissenbach J."/>
            <person name="Heilig R."/>
            <person name="Saurin W."/>
            <person name="Artiguenave F."/>
            <person name="Brottier P."/>
            <person name="Bruls T."/>
            <person name="Pelletier E."/>
            <person name="Robert C."/>
            <person name="Wincker P."/>
            <person name="Smith D.R."/>
            <person name="Doucette-Stamm L."/>
            <person name="Rubenfield M."/>
            <person name="Weinstock K."/>
            <person name="Lee H.M."/>
            <person name="Dubois J."/>
            <person name="Rosenthal A."/>
            <person name="Platzer M."/>
            <person name="Nyakatura G."/>
            <person name="Taudien S."/>
            <person name="Rump A."/>
            <person name="Yang H."/>
            <person name="Yu J."/>
            <person name="Wang J."/>
            <person name="Huang G."/>
            <person name="Gu J."/>
            <person name="Hood L."/>
            <person name="Rowen L."/>
            <person name="Madan A."/>
            <person name="Qin S."/>
            <person name="Davis R.W."/>
            <person name="Federspiel N.A."/>
            <person name="Abola A.P."/>
            <person name="Proctor M.J."/>
            <person name="Myers R.M."/>
            <person name="Schmutz J."/>
            <person name="Dickson M."/>
            <person name="Grimwood J."/>
            <person name="Cox D.R."/>
            <person name="Olson M.V."/>
            <person name="Kaul R."/>
            <person name="Raymond C."/>
            <person name="Shimizu N."/>
            <person name="Kawasaki K."/>
            <person name="Minoshima S."/>
            <person name="Evans G.A."/>
            <person name="Athanasiou M."/>
            <person name="Schultz R."/>
            <person name="Roe B.A."/>
            <person name="Chen F."/>
            <person name="Pan H."/>
            <person name="Ramser J."/>
            <person name="Lehrach H."/>
            <person name="Reinhardt R."/>
            <person name="McCombie W.R."/>
            <person name="de la Bastide M."/>
            <person name="Dedhia N."/>
            <person name="Blocker H."/>
            <person name="Hornischer K."/>
            <person name="Nordsiek G."/>
            <person name="Agarwala R."/>
            <person name="Aravind L."/>
            <person name="Bailey J.A."/>
            <person name="Bateman A."/>
            <person name="Batzoglou S."/>
            <person name="Birney E."/>
            <person name="Bork P."/>
            <person name="Brown D.G."/>
            <person name="Burge C.B."/>
            <person name="Cerutti L."/>
            <person name="Chen H.C."/>
            <person name="Church D."/>
            <person name="Clamp M."/>
            <person name="Copley R.R."/>
            <person name="Doerks T."/>
            <person name="Eddy S.R."/>
            <person name="Eichler E.E."/>
            <person name="Furey T.S."/>
            <person name="Galagan J."/>
            <person name="Gilbert J.G."/>
            <person name="Harmon C."/>
            <person name="Hayashizaki Y."/>
            <person name="Haussler D."/>
            <person name="Hermjakob H."/>
            <person name="Hokamp K."/>
            <person name="Jang W."/>
            <person name="Johnson L.S."/>
            <person name="Jones T.A."/>
            <person name="Kasif S."/>
            <person name="Kaspryzk A."/>
            <person name="Kennedy S."/>
            <person name="Kent W.J."/>
            <person name="Kitts P."/>
            <person name="Koonin E.V."/>
            <person name="Korf I."/>
            <person name="Kulp D."/>
            <person name="Lancet D."/>
            <person name="Lowe T.M."/>
            <person name="McLysaght A."/>
            <person name="Mikkelsen T."/>
            <person name="Moran J.V."/>
            <person name="Mulder N."/>
            <person name="Pollara V.J."/>
            <person name="Ponting C.P."/>
            <person name="Schuler G."/>
            <person name="Schultz J."/>
            <person name="Slater G."/>
            <person name="Smit A.F."/>
            <person name="Stupka E."/>
            <person name="Szustakowski J."/>
            <person name="Thierry-Mieg D."/>
            <person name="Thierry-Mieg J."/>
            <person name="Wagner L."/>
            <person name="Wallis J."/>
            <person name="Wheeler R."/>
            <person name="Williams A."/>
            <person name="Wolf Y.I."/>
            <person name="Wolfe K.H."/>
            <person name="Yang S.P."/>
            <person name="Yeh R.F."/>
            <person name="Collins F."/>
            <person name="Guyer M.S."/>
            <person name="Peterson J."/>
            <person name="Felsenfeld A."/>
            <person name="Wetterstrand K.A."/>
            <person name="Patrinos A."/>
            <person name="Morgan M.J."/>
            <person name="de Jong P."/>
            <person name="Catanese J.J."/>
            <person name="Osoegawa K."/>
            <person name="Shizuya H."/>
            <person name="Choi S."/>
            <person name="Chen Y.J."/>
        </authorList>
    </citation>
    <scope>NUCLEOTIDE SEQUENCE [LARGE SCALE GENOMIC DNA]</scope>
</reference>
<dbReference type="OrthoDB" id="5984008at2759"/>
<dbReference type="UCSC" id="uc063qhg.1">
    <property type="organism name" value="human"/>
</dbReference>
<evidence type="ECO:0000313" key="2">
    <source>
        <dbReference type="Proteomes" id="UP000005640"/>
    </source>
</evidence>
<dbReference type="HGNC" id="HGNC:4580">
    <property type="gene designation" value="GRIK2"/>
</dbReference>